<name>A0A6J2PH50_COTGO</name>
<dbReference type="InterPro" id="IPR031627">
    <property type="entry name" value="PDZK1IP1/SMIM24"/>
</dbReference>
<dbReference type="GeneID" id="115006553"/>
<keyword evidence="4 6" id="KW-0472">Membrane</keyword>
<reference evidence="8" key="1">
    <citation type="submission" date="2025-08" db="UniProtKB">
        <authorList>
            <consortium name="RefSeq"/>
        </authorList>
    </citation>
    <scope>IDENTIFICATION</scope>
</reference>
<dbReference type="CTD" id="10158"/>
<dbReference type="GO" id="GO:0016020">
    <property type="term" value="C:membrane"/>
    <property type="evidence" value="ECO:0007669"/>
    <property type="project" value="UniProtKB-SubCell"/>
</dbReference>
<comment type="subcellular location">
    <subcellularLocation>
        <location evidence="1">Membrane</location>
        <topology evidence="1">Single-pass membrane protein</topology>
    </subcellularLocation>
</comment>
<evidence type="ECO:0000256" key="2">
    <source>
        <dbReference type="ARBA" id="ARBA00022692"/>
    </source>
</evidence>
<dbReference type="PANTHER" id="PTHR15296:SF1">
    <property type="entry name" value="PDZK1 INTERACTING PROTEIN 1"/>
    <property type="match status" value="1"/>
</dbReference>
<evidence type="ECO:0000256" key="4">
    <source>
        <dbReference type="ARBA" id="ARBA00023136"/>
    </source>
</evidence>
<gene>
    <name evidence="8" type="primary">pdzk1ip1</name>
</gene>
<feature type="transmembrane region" description="Helical" evidence="6">
    <location>
        <begin position="55"/>
        <end position="75"/>
    </location>
</feature>
<evidence type="ECO:0000256" key="5">
    <source>
        <dbReference type="ARBA" id="ARBA00049650"/>
    </source>
</evidence>
<sequence length="137" mass="14969">MQATNCSEVPAQISSAKGPAMGTSCAAISCLLLSVGAVTAQTAQSQMSERALPQWLTGIIAVSGFLFLSFVGFLVKKAWCEKHNRIKTTVESVRENDYVITDENTYETSLDMVRSKEDMNAYDNLVIDCTEDKVTTM</sequence>
<keyword evidence="7" id="KW-1185">Reference proteome</keyword>
<dbReference type="RefSeq" id="XP_029284674.1">
    <property type="nucleotide sequence ID" value="XM_029428814.1"/>
</dbReference>
<evidence type="ECO:0000256" key="6">
    <source>
        <dbReference type="SAM" id="Phobius"/>
    </source>
</evidence>
<evidence type="ECO:0000256" key="1">
    <source>
        <dbReference type="ARBA" id="ARBA00004167"/>
    </source>
</evidence>
<proteinExistence type="inferred from homology"/>
<dbReference type="OrthoDB" id="9900654at2759"/>
<organism evidence="7 8">
    <name type="scientific">Cottoperca gobio</name>
    <name type="common">Frogmouth</name>
    <name type="synonym">Aphritis gobio</name>
    <dbReference type="NCBI Taxonomy" id="56716"/>
    <lineage>
        <taxon>Eukaryota</taxon>
        <taxon>Metazoa</taxon>
        <taxon>Chordata</taxon>
        <taxon>Craniata</taxon>
        <taxon>Vertebrata</taxon>
        <taxon>Euteleostomi</taxon>
        <taxon>Actinopterygii</taxon>
        <taxon>Neopterygii</taxon>
        <taxon>Teleostei</taxon>
        <taxon>Neoteleostei</taxon>
        <taxon>Acanthomorphata</taxon>
        <taxon>Eupercaria</taxon>
        <taxon>Perciformes</taxon>
        <taxon>Notothenioidei</taxon>
        <taxon>Bovichtidae</taxon>
        <taxon>Cottoperca</taxon>
    </lineage>
</organism>
<feature type="transmembrane region" description="Helical" evidence="6">
    <location>
        <begin position="20"/>
        <end position="43"/>
    </location>
</feature>
<keyword evidence="2 6" id="KW-0812">Transmembrane</keyword>
<protein>
    <submittedName>
        <fullName evidence="8">PDZK1-interacting protein 1 isoform X1</fullName>
    </submittedName>
</protein>
<dbReference type="PANTHER" id="PTHR15296">
    <property type="entry name" value="MEMBRANE-ASSOCIATED PROTEIN MAP17"/>
    <property type="match status" value="1"/>
</dbReference>
<comment type="similarity">
    <text evidence="5">Belongs to the PDZK1-interacting protein 1/SMIM24 family.</text>
</comment>
<dbReference type="AlphaFoldDB" id="A0A6J2PH50"/>
<dbReference type="Proteomes" id="UP000504630">
    <property type="component" value="Chromosome 4"/>
</dbReference>
<dbReference type="KEGG" id="cgob:115006553"/>
<dbReference type="InParanoid" id="A0A6J2PH50"/>
<dbReference type="Pfam" id="PF15807">
    <property type="entry name" value="MAP17"/>
    <property type="match status" value="1"/>
</dbReference>
<accession>A0A6J2PH50</accession>
<evidence type="ECO:0000313" key="8">
    <source>
        <dbReference type="RefSeq" id="XP_029284674.1"/>
    </source>
</evidence>
<evidence type="ECO:0000256" key="3">
    <source>
        <dbReference type="ARBA" id="ARBA00022989"/>
    </source>
</evidence>
<keyword evidence="3 6" id="KW-1133">Transmembrane helix</keyword>
<evidence type="ECO:0000313" key="7">
    <source>
        <dbReference type="Proteomes" id="UP000504630"/>
    </source>
</evidence>